<dbReference type="GO" id="GO:0005789">
    <property type="term" value="C:endoplasmic reticulum membrane"/>
    <property type="evidence" value="ECO:0007669"/>
    <property type="project" value="UniProtKB-SubCell"/>
</dbReference>
<dbReference type="EMBL" id="VIIS01000494">
    <property type="protein sequence ID" value="KAF0308348.1"/>
    <property type="molecule type" value="Genomic_DNA"/>
</dbReference>
<dbReference type="OrthoDB" id="77368at2759"/>
<accession>A0A6A4X0M5</accession>
<dbReference type="AlphaFoldDB" id="A0A6A4X0M5"/>
<dbReference type="GO" id="GO:0032991">
    <property type="term" value="C:protein-containing complex"/>
    <property type="evidence" value="ECO:0007669"/>
    <property type="project" value="UniProtKB-ARBA"/>
</dbReference>
<dbReference type="Gene3D" id="3.30.479.30">
    <property type="entry name" value="Band 7 domain"/>
    <property type="match status" value="1"/>
</dbReference>
<feature type="region of interest" description="Disordered" evidence="9">
    <location>
        <begin position="329"/>
        <end position="368"/>
    </location>
</feature>
<keyword evidence="3" id="KW-0812">Transmembrane</keyword>
<dbReference type="PANTHER" id="PTHR15351:SF3">
    <property type="entry name" value="ERLIN"/>
    <property type="match status" value="1"/>
</dbReference>
<evidence type="ECO:0000313" key="12">
    <source>
        <dbReference type="EMBL" id="KAF0308348.1"/>
    </source>
</evidence>
<comment type="caution">
    <text evidence="12">The sequence shown here is derived from an EMBL/GenBank/DDBJ whole genome shotgun (WGS) entry which is preliminary data.</text>
</comment>
<evidence type="ECO:0000256" key="5">
    <source>
        <dbReference type="ARBA" id="ARBA00022968"/>
    </source>
</evidence>
<evidence type="ECO:0000256" key="8">
    <source>
        <dbReference type="ARBA" id="ARBA00023180"/>
    </source>
</evidence>
<dbReference type="Proteomes" id="UP000440578">
    <property type="component" value="Unassembled WGS sequence"/>
</dbReference>
<dbReference type="PANTHER" id="PTHR15351">
    <property type="entry name" value="ERLIN (ER LIPID RAFT ASSOCIATED PROTEIN) HOMOLOG"/>
    <property type="match status" value="1"/>
</dbReference>
<evidence type="ECO:0000256" key="10">
    <source>
        <dbReference type="SAM" id="SignalP"/>
    </source>
</evidence>
<keyword evidence="7" id="KW-0472">Membrane</keyword>
<evidence type="ECO:0000256" key="4">
    <source>
        <dbReference type="ARBA" id="ARBA00022824"/>
    </source>
</evidence>
<evidence type="ECO:0000256" key="7">
    <source>
        <dbReference type="ARBA" id="ARBA00023136"/>
    </source>
</evidence>
<dbReference type="CDD" id="cd03406">
    <property type="entry name" value="SPFH_like_u3"/>
    <property type="match status" value="1"/>
</dbReference>
<evidence type="ECO:0000256" key="3">
    <source>
        <dbReference type="ARBA" id="ARBA00022692"/>
    </source>
</evidence>
<organism evidence="12 13">
    <name type="scientific">Amphibalanus amphitrite</name>
    <name type="common">Striped barnacle</name>
    <name type="synonym">Balanus amphitrite</name>
    <dbReference type="NCBI Taxonomy" id="1232801"/>
    <lineage>
        <taxon>Eukaryota</taxon>
        <taxon>Metazoa</taxon>
        <taxon>Ecdysozoa</taxon>
        <taxon>Arthropoda</taxon>
        <taxon>Crustacea</taxon>
        <taxon>Multicrustacea</taxon>
        <taxon>Cirripedia</taxon>
        <taxon>Thoracica</taxon>
        <taxon>Thoracicalcarea</taxon>
        <taxon>Balanomorpha</taxon>
        <taxon>Balanoidea</taxon>
        <taxon>Balanidae</taxon>
        <taxon>Amphibalaninae</taxon>
        <taxon>Amphibalanus</taxon>
    </lineage>
</organism>
<sequence length="368" mass="40093">MANVLGAVATGLAVLAVTVNFSLHKIEEGHVGVYFRGGALLQQTSQPGYHMMIPFITAYRSVQVTLQTDEVTNVPCGTSGGVMIYIDRIEVVNWLSPDAVHSIVKNYTADYDKTLIFHKIHHELNQFCSAHTLQEVYIDLFDKIDENLKAALQLDLTEMAPGLTIHAVRVTKPKIPESIRKNYELMEAEKTKLLISIQRQKVVEKDSETERKKAVIEAEKNSEVAKIRYQQKIMEKESLQRISTIEDEMEIARKKAVADAEFYSRQRQATANEMLLTPEFLEMKRIEAIGANNKVYFGSSIPSMFIEGTGPRPAASAAAAAVSAEGAGGLASEQAGKVTQDSRKSAAAAGDAGATPAAAALGGTSGKH</sequence>
<protein>
    <submittedName>
        <fullName evidence="12">Erlin-1</fullName>
    </submittedName>
</protein>
<dbReference type="InterPro" id="IPR001107">
    <property type="entry name" value="Band_7"/>
</dbReference>
<dbReference type="FunFam" id="3.30.479.30:FF:000009">
    <property type="entry name" value="Erlin-2 isoform 1"/>
    <property type="match status" value="1"/>
</dbReference>
<reference evidence="12 13" key="1">
    <citation type="submission" date="2019-07" db="EMBL/GenBank/DDBJ databases">
        <title>Draft genome assembly of a fouling barnacle, Amphibalanus amphitrite (Darwin, 1854): The first reference genome for Thecostraca.</title>
        <authorList>
            <person name="Kim W."/>
        </authorList>
    </citation>
    <scope>NUCLEOTIDE SEQUENCE [LARGE SCALE GENOMIC DNA]</scope>
    <source>
        <strain evidence="12">SNU_AA5</strain>
        <tissue evidence="12">Soma without cirri and trophi</tissue>
    </source>
</reference>
<evidence type="ECO:0000256" key="6">
    <source>
        <dbReference type="ARBA" id="ARBA00022989"/>
    </source>
</evidence>
<dbReference type="SMART" id="SM00244">
    <property type="entry name" value="PHB"/>
    <property type="match status" value="1"/>
</dbReference>
<dbReference type="InterPro" id="IPR033294">
    <property type="entry name" value="Erlin1/2"/>
</dbReference>
<keyword evidence="8" id="KW-0325">Glycoprotein</keyword>
<evidence type="ECO:0000256" key="1">
    <source>
        <dbReference type="ARBA" id="ARBA00004648"/>
    </source>
</evidence>
<feature type="compositionally biased region" description="Low complexity" evidence="9">
    <location>
        <begin position="346"/>
        <end position="362"/>
    </location>
</feature>
<name>A0A6A4X0M5_AMPAM</name>
<gene>
    <name evidence="12" type="primary">Erlin1</name>
    <name evidence="12" type="ORF">FJT64_020396</name>
</gene>
<keyword evidence="4" id="KW-0256">Endoplasmic reticulum</keyword>
<comment type="subcellular location">
    <subcellularLocation>
        <location evidence="1">Endoplasmic reticulum membrane</location>
        <topology evidence="1">Single-pass type II membrane protein</topology>
    </subcellularLocation>
</comment>
<feature type="chain" id="PRO_5025605630" evidence="10">
    <location>
        <begin position="17"/>
        <end position="368"/>
    </location>
</feature>
<dbReference type="Pfam" id="PF01145">
    <property type="entry name" value="Band_7"/>
    <property type="match status" value="1"/>
</dbReference>
<evidence type="ECO:0000259" key="11">
    <source>
        <dbReference type="SMART" id="SM00244"/>
    </source>
</evidence>
<dbReference type="GO" id="GO:0031625">
    <property type="term" value="F:ubiquitin protein ligase binding"/>
    <property type="evidence" value="ECO:0007669"/>
    <property type="project" value="InterPro"/>
</dbReference>
<evidence type="ECO:0000313" key="13">
    <source>
        <dbReference type="Proteomes" id="UP000440578"/>
    </source>
</evidence>
<feature type="domain" description="Band 7" evidence="11">
    <location>
        <begin position="21"/>
        <end position="187"/>
    </location>
</feature>
<feature type="signal peptide" evidence="10">
    <location>
        <begin position="1"/>
        <end position="16"/>
    </location>
</feature>
<dbReference type="SUPFAM" id="SSF117892">
    <property type="entry name" value="Band 7/SPFH domain"/>
    <property type="match status" value="1"/>
</dbReference>
<dbReference type="GO" id="GO:0015485">
    <property type="term" value="F:cholesterol binding"/>
    <property type="evidence" value="ECO:0007669"/>
    <property type="project" value="TreeGrafter"/>
</dbReference>
<evidence type="ECO:0000256" key="2">
    <source>
        <dbReference type="ARBA" id="ARBA00008164"/>
    </source>
</evidence>
<keyword evidence="13" id="KW-1185">Reference proteome</keyword>
<comment type="similarity">
    <text evidence="2">Belongs to the band 7/mec-2 family.</text>
</comment>
<dbReference type="InterPro" id="IPR036013">
    <property type="entry name" value="Band_7/SPFH_dom_sf"/>
</dbReference>
<keyword evidence="10" id="KW-0732">Signal</keyword>
<dbReference type="GO" id="GO:0032933">
    <property type="term" value="P:SREBP signaling pathway"/>
    <property type="evidence" value="ECO:0007669"/>
    <property type="project" value="TreeGrafter"/>
</dbReference>
<keyword evidence="5" id="KW-0735">Signal-anchor</keyword>
<evidence type="ECO:0000256" key="9">
    <source>
        <dbReference type="SAM" id="MobiDB-lite"/>
    </source>
</evidence>
<keyword evidence="6" id="KW-1133">Transmembrane helix</keyword>
<proteinExistence type="inferred from homology"/>